<evidence type="ECO:0000313" key="6">
    <source>
        <dbReference type="Proteomes" id="UP000266841"/>
    </source>
</evidence>
<proteinExistence type="predicted"/>
<dbReference type="eggNOG" id="KOG1818">
    <property type="taxonomic scope" value="Eukaryota"/>
</dbReference>
<dbReference type="PANTHER" id="PTHR47666:SF1">
    <property type="entry name" value="PROTEIN VASCULAR ASSOCIATED DEATH 1, CHLOROPLASTIC"/>
    <property type="match status" value="1"/>
</dbReference>
<feature type="region of interest" description="Disordered" evidence="3">
    <location>
        <begin position="543"/>
        <end position="570"/>
    </location>
</feature>
<feature type="region of interest" description="Disordered" evidence="3">
    <location>
        <begin position="838"/>
        <end position="866"/>
    </location>
</feature>
<dbReference type="Proteomes" id="UP000266841">
    <property type="component" value="Unassembled WGS sequence"/>
</dbReference>
<evidence type="ECO:0000256" key="2">
    <source>
        <dbReference type="ARBA" id="ARBA00023136"/>
    </source>
</evidence>
<evidence type="ECO:0000259" key="4">
    <source>
        <dbReference type="PROSITE" id="PS51778"/>
    </source>
</evidence>
<feature type="compositionally biased region" description="Basic and acidic residues" evidence="3">
    <location>
        <begin position="18"/>
        <end position="36"/>
    </location>
</feature>
<feature type="region of interest" description="Disordered" evidence="3">
    <location>
        <begin position="597"/>
        <end position="659"/>
    </location>
</feature>
<feature type="domain" description="VASt" evidence="4">
    <location>
        <begin position="661"/>
        <end position="834"/>
    </location>
</feature>
<dbReference type="InterPro" id="IPR031968">
    <property type="entry name" value="VASt"/>
</dbReference>
<dbReference type="Pfam" id="PF16016">
    <property type="entry name" value="VASt"/>
    <property type="match status" value="1"/>
</dbReference>
<gene>
    <name evidence="5" type="ORF">THAOC_14318</name>
</gene>
<sequence length="966" mass="102271">ASRAACAAGRRDALRARRRYGDAARDAEGSVRAYERARRKAGGGRRRAGTDGSGGEGGGEGGRAAGDGAGAAGPPSWTDDLRSDASSNGLARQAESVVRSADDLAGCLERYRAAVAAENAAVDGCQDAERRSLDLLQSLEEGRVLSVSGFLNSIVDVRLEALEGMSFETFDAVPVAIDEDVATGGLGSEVAPPQTPSSSSSGGGGGLFMSPARRRAQSDDGPAINETRALNLDDGLAETRDAMRSTCVRQLTRLRSLRQLASFLDGLAGSVGSFATGLADRLDSERSDAAPSGPEAAGGDEFAAAWAALRRSLVSDSEAASGLGSRLAAAASGISALSAAAEARSRSHQEAEEGRWRALVESARVEGRALARSAAAGAELDRARNRVVDGGAPVPEDRTTPPATPNTKMDKHVNKAVGKIASIMGDDVMNKMLNPQQRAAVAKRQLDEAVEKERRAAESHEVAVGVKRKAVETYQTETADALAKFKSDERNEWDEMQTALVSTVDAFGEFRAAQLSSLTSSRETIRAHTGDIMLEDVARWTDRAEKTVSEQREGASDGSEDASDADGGGADSGFALTVRLIDHASVEEMVRGVLDEAAAGGGGDATDDDGDVEQAPPGDALARSNGESGAPSPAKDRPETAPRDASRDSLPDVPPDPLMGKMDSIFSKRLRNVTIDRYYAAGWSEEVPLCRPWLERKGSFDVSVTEWGTDGDLVNGWSGEEFEMRRTVKFKFKRTTHLYIGPPVAGVTQTQYIRREGNDRCVVMMTVEMDGIPYADSFAVEVRWSARRVDGTDISVDAGVFVRFIKPSIGTVKETSPIHLDLFEVIKTAIAEDGEGGEMVEVGPERGEENEVEKDGGDEAKQPTSGAVDDIATHSPIPQAQALVSQAIATVLSMPQRHQALLAVVLLYLVSRVLLLGHSDPSAHQMDELNRKVDDLTAEIGEIKVLIEAMLRQQSVGGSGGSGDEL</sequence>
<dbReference type="OMA" id="MMTVEMD"/>
<keyword evidence="6" id="KW-1185">Reference proteome</keyword>
<dbReference type="PROSITE" id="PS51778">
    <property type="entry name" value="VAST"/>
    <property type="match status" value="1"/>
</dbReference>
<feature type="compositionally biased region" description="Basic and acidic residues" evidence="3">
    <location>
        <begin position="843"/>
        <end position="861"/>
    </location>
</feature>
<organism evidence="5 6">
    <name type="scientific">Thalassiosira oceanica</name>
    <name type="common">Marine diatom</name>
    <dbReference type="NCBI Taxonomy" id="159749"/>
    <lineage>
        <taxon>Eukaryota</taxon>
        <taxon>Sar</taxon>
        <taxon>Stramenopiles</taxon>
        <taxon>Ochrophyta</taxon>
        <taxon>Bacillariophyta</taxon>
        <taxon>Coscinodiscophyceae</taxon>
        <taxon>Thalassiosirophycidae</taxon>
        <taxon>Thalassiosirales</taxon>
        <taxon>Thalassiosiraceae</taxon>
        <taxon>Thalassiosira</taxon>
    </lineage>
</organism>
<feature type="compositionally biased region" description="Basic and acidic residues" evidence="3">
    <location>
        <begin position="543"/>
        <end position="555"/>
    </location>
</feature>
<dbReference type="EMBL" id="AGNL01016710">
    <property type="protein sequence ID" value="EJK64895.1"/>
    <property type="molecule type" value="Genomic_DNA"/>
</dbReference>
<feature type="non-terminal residue" evidence="5">
    <location>
        <position position="1"/>
    </location>
</feature>
<dbReference type="PANTHER" id="PTHR47666">
    <property type="entry name" value="PROTEIN VASCULAR ASSOCIATED DEATH 1, CHLOROPLASTIC"/>
    <property type="match status" value="1"/>
</dbReference>
<evidence type="ECO:0000256" key="1">
    <source>
        <dbReference type="ARBA" id="ARBA00004370"/>
    </source>
</evidence>
<feature type="compositionally biased region" description="Basic and acidic residues" evidence="3">
    <location>
        <begin position="634"/>
        <end position="650"/>
    </location>
</feature>
<accession>K0SHQ4</accession>
<comment type="subcellular location">
    <subcellularLocation>
        <location evidence="1">Membrane</location>
    </subcellularLocation>
</comment>
<keyword evidence="2" id="KW-0472">Membrane</keyword>
<protein>
    <recommendedName>
        <fullName evidence="4">VASt domain-containing protein</fullName>
    </recommendedName>
</protein>
<dbReference type="AlphaFoldDB" id="K0SHQ4"/>
<feature type="region of interest" description="Disordered" evidence="3">
    <location>
        <begin position="18"/>
        <end position="95"/>
    </location>
</feature>
<evidence type="ECO:0000256" key="3">
    <source>
        <dbReference type="SAM" id="MobiDB-lite"/>
    </source>
</evidence>
<dbReference type="GO" id="GO:0016020">
    <property type="term" value="C:membrane"/>
    <property type="evidence" value="ECO:0007669"/>
    <property type="project" value="UniProtKB-SubCell"/>
</dbReference>
<feature type="region of interest" description="Disordered" evidence="3">
    <location>
        <begin position="184"/>
        <end position="227"/>
    </location>
</feature>
<evidence type="ECO:0000313" key="5">
    <source>
        <dbReference type="EMBL" id="EJK64895.1"/>
    </source>
</evidence>
<name>K0SHQ4_THAOC</name>
<feature type="region of interest" description="Disordered" evidence="3">
    <location>
        <begin position="388"/>
        <end position="409"/>
    </location>
</feature>
<comment type="caution">
    <text evidence="5">The sequence shown here is derived from an EMBL/GenBank/DDBJ whole genome shotgun (WGS) entry which is preliminary data.</text>
</comment>
<feature type="compositionally biased region" description="Gly residues" evidence="3">
    <location>
        <begin position="51"/>
        <end position="71"/>
    </location>
</feature>
<feature type="compositionally biased region" description="Basic residues" evidence="3">
    <location>
        <begin position="37"/>
        <end position="47"/>
    </location>
</feature>
<dbReference type="OrthoDB" id="957735at2759"/>
<reference evidence="5 6" key="1">
    <citation type="journal article" date="2012" name="Genome Biol.">
        <title>Genome and low-iron response of an oceanic diatom adapted to chronic iron limitation.</title>
        <authorList>
            <person name="Lommer M."/>
            <person name="Specht M."/>
            <person name="Roy A.S."/>
            <person name="Kraemer L."/>
            <person name="Andreson R."/>
            <person name="Gutowska M.A."/>
            <person name="Wolf J."/>
            <person name="Bergner S.V."/>
            <person name="Schilhabel M.B."/>
            <person name="Klostermeier U.C."/>
            <person name="Beiko R.G."/>
            <person name="Rosenstiel P."/>
            <person name="Hippler M."/>
            <person name="Laroche J."/>
        </authorList>
    </citation>
    <scope>NUCLEOTIDE SEQUENCE [LARGE SCALE GENOMIC DNA]</scope>
    <source>
        <strain evidence="5 6">CCMP1005</strain>
    </source>
</reference>